<organism evidence="3 4">
    <name type="scientific">Actinoplanes lobatus</name>
    <dbReference type="NCBI Taxonomy" id="113568"/>
    <lineage>
        <taxon>Bacteria</taxon>
        <taxon>Bacillati</taxon>
        <taxon>Actinomycetota</taxon>
        <taxon>Actinomycetes</taxon>
        <taxon>Micromonosporales</taxon>
        <taxon>Micromonosporaceae</taxon>
        <taxon>Actinoplanes</taxon>
    </lineage>
</organism>
<keyword evidence="4" id="KW-1185">Reference proteome</keyword>
<keyword evidence="2" id="KW-0732">Signal</keyword>
<name>A0ABQ4AFP0_9ACTN</name>
<reference evidence="3 4" key="1">
    <citation type="submission" date="2021-01" db="EMBL/GenBank/DDBJ databases">
        <title>Whole genome shotgun sequence of Actinoplanes lobatus NBRC 12513.</title>
        <authorList>
            <person name="Komaki H."/>
            <person name="Tamura T."/>
        </authorList>
    </citation>
    <scope>NUCLEOTIDE SEQUENCE [LARGE SCALE GENOMIC DNA]</scope>
    <source>
        <strain evidence="3 4">NBRC 12513</strain>
    </source>
</reference>
<evidence type="ECO:0000256" key="1">
    <source>
        <dbReference type="SAM" id="MobiDB-lite"/>
    </source>
</evidence>
<feature type="chain" id="PRO_5045787565" description="Secreted protein" evidence="2">
    <location>
        <begin position="21"/>
        <end position="206"/>
    </location>
</feature>
<evidence type="ECO:0008006" key="5">
    <source>
        <dbReference type="Google" id="ProtNLM"/>
    </source>
</evidence>
<feature type="signal peptide" evidence="2">
    <location>
        <begin position="1"/>
        <end position="20"/>
    </location>
</feature>
<accession>A0ABQ4AFP0</accession>
<evidence type="ECO:0000256" key="2">
    <source>
        <dbReference type="SAM" id="SignalP"/>
    </source>
</evidence>
<comment type="caution">
    <text evidence="3">The sequence shown here is derived from an EMBL/GenBank/DDBJ whole genome shotgun (WGS) entry which is preliminary data.</text>
</comment>
<feature type="region of interest" description="Disordered" evidence="1">
    <location>
        <begin position="115"/>
        <end position="145"/>
    </location>
</feature>
<evidence type="ECO:0000313" key="4">
    <source>
        <dbReference type="Proteomes" id="UP000631312"/>
    </source>
</evidence>
<gene>
    <name evidence="3" type="ORF">Alo02nite_26080</name>
</gene>
<protein>
    <recommendedName>
        <fullName evidence="5">Secreted protein</fullName>
    </recommendedName>
</protein>
<sequence length="206" mass="22069">MKIKRALAVALLAAVAVAVAIVVGNRQKPHPVKVAYATPGNELDTAKMLPYGWSGSKSVGTRFTDGLNYLQISPDIEGPIEIVSVTPLLDNEATIRVVGVLARVVPDMLPAGHQSGWFQQDQGFPPASPDNSGGRDPRGLVVQNPGHRDDLTVEFQIGFEVVGDGKSSKNGVEVVYRHEGETKRFVIPSYLSICAPISVKCSPEDK</sequence>
<dbReference type="Proteomes" id="UP000631312">
    <property type="component" value="Unassembled WGS sequence"/>
</dbReference>
<proteinExistence type="predicted"/>
<evidence type="ECO:0000313" key="3">
    <source>
        <dbReference type="EMBL" id="GIE39710.1"/>
    </source>
</evidence>
<dbReference type="EMBL" id="BOMP01000035">
    <property type="protein sequence ID" value="GIE39710.1"/>
    <property type="molecule type" value="Genomic_DNA"/>
</dbReference>